<feature type="region of interest" description="Disordered" evidence="1">
    <location>
        <begin position="510"/>
        <end position="644"/>
    </location>
</feature>
<feature type="region of interest" description="Disordered" evidence="1">
    <location>
        <begin position="384"/>
        <end position="422"/>
    </location>
</feature>
<feature type="compositionally biased region" description="Basic and acidic residues" evidence="1">
    <location>
        <begin position="98"/>
        <end position="111"/>
    </location>
</feature>
<evidence type="ECO:0000313" key="3">
    <source>
        <dbReference type="Proteomes" id="UP001583186"/>
    </source>
</evidence>
<protein>
    <recommendedName>
        <fullName evidence="4">Rrn9 domain-containing protein</fullName>
    </recommendedName>
</protein>
<feature type="region of interest" description="Disordered" evidence="1">
    <location>
        <begin position="88"/>
        <end position="145"/>
    </location>
</feature>
<feature type="region of interest" description="Disordered" evidence="1">
    <location>
        <begin position="776"/>
        <end position="844"/>
    </location>
</feature>
<evidence type="ECO:0000256" key="1">
    <source>
        <dbReference type="SAM" id="MobiDB-lite"/>
    </source>
</evidence>
<sequence length="890" mass="99220">MAIHPARRRFRDRREANRRAASEAEQADAAGGQEEATVANNTNEANATNNTNGDLYSTQTDFPPSQKRIRRDDDYDFDSQSVVEEEYLRRRLASTPPGDHRLRDPRDRVDLSETPVPFRDDWSDPDTASIASHDSDDLAARRPNRWRGNPRAWQHITELDRAVINAMGRTRDRDLAAHLYNAFRMKQAVNPTDPAAWGPKAYWTAWPLRLRDYLGLNVFDDNSNHNAIGAALQAKAGYGPDPNDPPIFHTHEPPSESRPSGALEEILTATIQRVAREQFYLRQQMQQQAQKETCSGQSEENNGTEAAMPEPATTITETAAADTPDATDTDDAPAVILADDELAADLLQPSVRHLLAQVDKVLSILHNTRVATAAISEDSESILAARSRRQRSPSADPGTGTGVRQVARRRPPPPSKHRLYRRPRDWVSRPKLMTAITREVKWERPYFLDIVFRPEEVASPHYQRTNPKPAPPKPKEVGGRGRPAKKRERLPGETEKQFIIRIARQAHRRLPYFSDDEEDKEGKGGRKESKASNVSKVIKEIKKEEQETPRRKETVVPVPVIANQSKSKTASSPARQRRVSFAENVDSPATKPKAMKESSFDGDSDTDDTNGGHESDWQRGDEETNAHKQKRTISATKGRPTDKTMARWPLRDWTDVLGAAALSGGFSPEVLARATQRCSDLFGQSMSMDTLAGVELGRDEYPENYVQYHATHKAPLSVDRHVYTPGAAGPYPGLSELPDEIDTTALEDVTVAVQRTRVRRLDRLAKRQAFIEERLGGLARQDGQPDAAGQEGAIDGDSDDDNDPRDAQSRPQSTSAIPLPVVPGAPSTATKRRSGTQPRSTPTVWYCPRPNCPRAVDGFTRRPNMKRHLKLMHNIICGDGEKIVTPPTLP</sequence>
<accession>A0ABR3YPW1</accession>
<feature type="region of interest" description="Disordered" evidence="1">
    <location>
        <begin position="1"/>
        <end position="76"/>
    </location>
</feature>
<evidence type="ECO:0008006" key="4">
    <source>
        <dbReference type="Google" id="ProtNLM"/>
    </source>
</evidence>
<reference evidence="2 3" key="1">
    <citation type="journal article" date="2024" name="IMA Fungus">
        <title>IMA Genome - F19 : A genome assembly and annotation guide to empower mycologists, including annotated draft genome sequences of Ceratocystis pirilliformis, Diaporthe australafricana, Fusarium ophioides, Paecilomyces lecythidis, and Sporothrix stenoceras.</title>
        <authorList>
            <person name="Aylward J."/>
            <person name="Wilson A.M."/>
            <person name="Visagie C.M."/>
            <person name="Spraker J."/>
            <person name="Barnes I."/>
            <person name="Buitendag C."/>
            <person name="Ceriani C."/>
            <person name="Del Mar Angel L."/>
            <person name="du Plessis D."/>
            <person name="Fuchs T."/>
            <person name="Gasser K."/>
            <person name="Kramer D."/>
            <person name="Li W."/>
            <person name="Munsamy K."/>
            <person name="Piso A."/>
            <person name="Price J.L."/>
            <person name="Sonnekus B."/>
            <person name="Thomas C."/>
            <person name="van der Nest A."/>
            <person name="van Dijk A."/>
            <person name="van Heerden A."/>
            <person name="van Vuuren N."/>
            <person name="Yilmaz N."/>
            <person name="Duong T.A."/>
            <person name="van der Merwe N.A."/>
            <person name="Wingfield M.J."/>
            <person name="Wingfield B.D."/>
        </authorList>
    </citation>
    <scope>NUCLEOTIDE SEQUENCE [LARGE SCALE GENOMIC DNA]</scope>
    <source>
        <strain evidence="2 3">CMW 5346</strain>
    </source>
</reference>
<dbReference type="EMBL" id="JAWCUI010000068">
    <property type="protein sequence ID" value="KAL1889905.1"/>
    <property type="molecule type" value="Genomic_DNA"/>
</dbReference>
<feature type="compositionally biased region" description="Polar residues" evidence="1">
    <location>
        <begin position="53"/>
        <end position="63"/>
    </location>
</feature>
<evidence type="ECO:0000313" key="2">
    <source>
        <dbReference type="EMBL" id="KAL1889905.1"/>
    </source>
</evidence>
<feature type="compositionally biased region" description="Basic and acidic residues" evidence="1">
    <location>
        <begin position="520"/>
        <end position="530"/>
    </location>
</feature>
<feature type="compositionally biased region" description="Polar residues" evidence="1">
    <location>
        <begin position="290"/>
        <end position="303"/>
    </location>
</feature>
<proteinExistence type="predicted"/>
<feature type="compositionally biased region" description="Low complexity" evidence="1">
    <location>
        <begin position="23"/>
        <end position="52"/>
    </location>
</feature>
<feature type="compositionally biased region" description="Basic and acidic residues" evidence="1">
    <location>
        <begin position="537"/>
        <end position="554"/>
    </location>
</feature>
<feature type="compositionally biased region" description="Acidic residues" evidence="1">
    <location>
        <begin position="794"/>
        <end position="803"/>
    </location>
</feature>
<keyword evidence="3" id="KW-1185">Reference proteome</keyword>
<feature type="region of interest" description="Disordered" evidence="1">
    <location>
        <begin position="237"/>
        <end position="260"/>
    </location>
</feature>
<feature type="compositionally biased region" description="Basic and acidic residues" evidence="1">
    <location>
        <begin position="610"/>
        <end position="626"/>
    </location>
</feature>
<feature type="region of interest" description="Disordered" evidence="1">
    <location>
        <begin position="459"/>
        <end position="496"/>
    </location>
</feature>
<name>A0ABR3YPW1_9PEZI</name>
<comment type="caution">
    <text evidence="2">The sequence shown here is derived from an EMBL/GenBank/DDBJ whole genome shotgun (WGS) entry which is preliminary data.</text>
</comment>
<gene>
    <name evidence="2" type="ORF">Sste5346_008632</name>
</gene>
<feature type="compositionally biased region" description="Polar residues" evidence="1">
    <location>
        <begin position="562"/>
        <end position="574"/>
    </location>
</feature>
<feature type="compositionally biased region" description="Basic and acidic residues" evidence="1">
    <location>
        <begin position="12"/>
        <end position="22"/>
    </location>
</feature>
<feature type="region of interest" description="Disordered" evidence="1">
    <location>
        <begin position="290"/>
        <end position="310"/>
    </location>
</feature>
<dbReference type="Proteomes" id="UP001583186">
    <property type="component" value="Unassembled WGS sequence"/>
</dbReference>
<organism evidence="2 3">
    <name type="scientific">Sporothrix stenoceras</name>
    <dbReference type="NCBI Taxonomy" id="5173"/>
    <lineage>
        <taxon>Eukaryota</taxon>
        <taxon>Fungi</taxon>
        <taxon>Dikarya</taxon>
        <taxon>Ascomycota</taxon>
        <taxon>Pezizomycotina</taxon>
        <taxon>Sordariomycetes</taxon>
        <taxon>Sordariomycetidae</taxon>
        <taxon>Ophiostomatales</taxon>
        <taxon>Ophiostomataceae</taxon>
        <taxon>Sporothrix</taxon>
    </lineage>
</organism>
<feature type="compositionally biased region" description="Basic residues" evidence="1">
    <location>
        <begin position="1"/>
        <end position="11"/>
    </location>
</feature>
<feature type="compositionally biased region" description="Basic residues" evidence="1">
    <location>
        <begin position="406"/>
        <end position="421"/>
    </location>
</feature>